<comment type="similarity">
    <text evidence="2">Belongs to the bacterial solute-binding protein 8 family.</text>
</comment>
<dbReference type="Gene3D" id="3.40.50.1980">
    <property type="entry name" value="Nitrogenase molybdenum iron protein domain"/>
    <property type="match status" value="2"/>
</dbReference>
<accession>A0ABT2L0R9</accession>
<dbReference type="InterPro" id="IPR002491">
    <property type="entry name" value="ABC_transptr_periplasmic_BD"/>
</dbReference>
<dbReference type="EMBL" id="JANIEK010000025">
    <property type="protein sequence ID" value="MCT4795405.1"/>
    <property type="molecule type" value="Genomic_DNA"/>
</dbReference>
<name>A0ABT2L0R9_9BACL</name>
<evidence type="ECO:0000313" key="8">
    <source>
        <dbReference type="Proteomes" id="UP001206821"/>
    </source>
</evidence>
<dbReference type="Pfam" id="PF01497">
    <property type="entry name" value="Peripla_BP_2"/>
    <property type="match status" value="1"/>
</dbReference>
<organism evidence="7 8">
    <name type="scientific">Exiguobacterium alkaliphilum</name>
    <dbReference type="NCBI Taxonomy" id="1428684"/>
    <lineage>
        <taxon>Bacteria</taxon>
        <taxon>Bacillati</taxon>
        <taxon>Bacillota</taxon>
        <taxon>Bacilli</taxon>
        <taxon>Bacillales</taxon>
        <taxon>Bacillales Family XII. Incertae Sedis</taxon>
        <taxon>Exiguobacterium</taxon>
    </lineage>
</organism>
<dbReference type="RefSeq" id="WP_051690276.1">
    <property type="nucleotide sequence ID" value="NZ_JANIEK010000025.1"/>
</dbReference>
<dbReference type="SUPFAM" id="SSF53807">
    <property type="entry name" value="Helical backbone' metal receptor"/>
    <property type="match status" value="1"/>
</dbReference>
<dbReference type="PANTHER" id="PTHR30532:SF21">
    <property type="entry name" value="SIDEROPHORE-BINDING LIPOPROTEIN YFIY-RELATED"/>
    <property type="match status" value="1"/>
</dbReference>
<proteinExistence type="inferred from homology"/>
<keyword evidence="3" id="KW-0813">Transport</keyword>
<dbReference type="PROSITE" id="PS51257">
    <property type="entry name" value="PROKAR_LIPOPROTEIN"/>
    <property type="match status" value="1"/>
</dbReference>
<evidence type="ECO:0000256" key="5">
    <source>
        <dbReference type="SAM" id="SignalP"/>
    </source>
</evidence>
<evidence type="ECO:0000256" key="4">
    <source>
        <dbReference type="ARBA" id="ARBA00022729"/>
    </source>
</evidence>
<gene>
    <name evidence="7" type="ORF">NQG31_07600</name>
</gene>
<evidence type="ECO:0000259" key="6">
    <source>
        <dbReference type="PROSITE" id="PS50983"/>
    </source>
</evidence>
<keyword evidence="4 5" id="KW-0732">Signal</keyword>
<evidence type="ECO:0000313" key="7">
    <source>
        <dbReference type="EMBL" id="MCT4795405.1"/>
    </source>
</evidence>
<evidence type="ECO:0000256" key="1">
    <source>
        <dbReference type="ARBA" id="ARBA00004196"/>
    </source>
</evidence>
<feature type="chain" id="PRO_5046113904" evidence="5">
    <location>
        <begin position="19"/>
        <end position="311"/>
    </location>
</feature>
<comment type="caution">
    <text evidence="7">The sequence shown here is derived from an EMBL/GenBank/DDBJ whole genome shotgun (WGS) entry which is preliminary data.</text>
</comment>
<keyword evidence="8" id="KW-1185">Reference proteome</keyword>
<dbReference type="Proteomes" id="UP001206821">
    <property type="component" value="Unassembled WGS sequence"/>
</dbReference>
<evidence type="ECO:0000256" key="3">
    <source>
        <dbReference type="ARBA" id="ARBA00022448"/>
    </source>
</evidence>
<protein>
    <submittedName>
        <fullName evidence="7">Iron-siderophore ABC transporter substrate-binding protein</fullName>
    </submittedName>
</protein>
<dbReference type="InterPro" id="IPR051313">
    <property type="entry name" value="Bact_iron-sidero_bind"/>
</dbReference>
<dbReference type="PANTHER" id="PTHR30532">
    <property type="entry name" value="IRON III DICITRATE-BINDING PERIPLASMIC PROTEIN"/>
    <property type="match status" value="1"/>
</dbReference>
<sequence length="311" mass="33903">MKKFALALLTLCLTVVLAACGGSEETNNSNESAETETRTIEHAMGTAEVPVEPKRVVVLTNEGTEALIALGVKQVGAVKSWNGDPWYPHIETEMTDVTEVGTESEVNLEAIAKLEPDLIIGTKLRQENIYDKLNAIAPTVMSETLKGDWQENFALYANALNLEDKGNDVLADYAQHVEDTKAELGDAVNKELSVVRFLPGASRIYFTDSFSGVILGDVGVKRPASQDRTEFAEEITMERIPEMDGDHIVYFTYGGADGSKTAEEWQSNQLWKDLAAVKAGEVTEVSDDTWNTSGGVLSANEVLDELVTILK</sequence>
<dbReference type="PROSITE" id="PS50983">
    <property type="entry name" value="FE_B12_PBP"/>
    <property type="match status" value="1"/>
</dbReference>
<feature type="domain" description="Fe/B12 periplasmic-binding" evidence="6">
    <location>
        <begin position="55"/>
        <end position="311"/>
    </location>
</feature>
<comment type="subcellular location">
    <subcellularLocation>
        <location evidence="1">Cell envelope</location>
    </subcellularLocation>
</comment>
<dbReference type="CDD" id="cd01146">
    <property type="entry name" value="FhuD"/>
    <property type="match status" value="1"/>
</dbReference>
<reference evidence="7 8" key="1">
    <citation type="submission" date="2022-07" db="EMBL/GenBank/DDBJ databases">
        <title>Genomic and pangenome structural analysis of the polyextremophile Exiguobacterium.</title>
        <authorList>
            <person name="Shen L."/>
        </authorList>
    </citation>
    <scope>NUCLEOTIDE SEQUENCE [LARGE SCALE GENOMIC DNA]</scope>
    <source>
        <strain evidence="7 8">12_1</strain>
    </source>
</reference>
<feature type="signal peptide" evidence="5">
    <location>
        <begin position="1"/>
        <end position="18"/>
    </location>
</feature>
<evidence type="ECO:0000256" key="2">
    <source>
        <dbReference type="ARBA" id="ARBA00008814"/>
    </source>
</evidence>